<dbReference type="HAMAP" id="MF_02019">
    <property type="entry name" value="MurF"/>
    <property type="match status" value="1"/>
</dbReference>
<keyword evidence="8 10" id="KW-0131">Cell cycle</keyword>
<dbReference type="RefSeq" id="WP_166845310.1">
    <property type="nucleotide sequence ID" value="NZ_JAAONY010000002.1"/>
</dbReference>
<dbReference type="EMBL" id="JACHHT010000002">
    <property type="protein sequence ID" value="MBB6522733.1"/>
    <property type="molecule type" value="Genomic_DNA"/>
</dbReference>
<dbReference type="UniPathway" id="UPA00219"/>
<dbReference type="InterPro" id="IPR036565">
    <property type="entry name" value="Mur-like_cat_sf"/>
</dbReference>
<comment type="pathway">
    <text evidence="10 11">Cell wall biogenesis; peptidoglycan biosynthesis.</text>
</comment>
<comment type="similarity">
    <text evidence="10">Belongs to the MurCDEF family. MurF subfamily.</text>
</comment>
<name>A0A7X0JUX3_9GAMM</name>
<comment type="caution">
    <text evidence="15">The sequence shown here is derived from an EMBL/GenBank/DDBJ whole genome shotgun (WGS) entry which is preliminary data.</text>
</comment>
<dbReference type="Gene3D" id="3.40.1190.10">
    <property type="entry name" value="Mur-like, catalytic domain"/>
    <property type="match status" value="1"/>
</dbReference>
<evidence type="ECO:0000256" key="8">
    <source>
        <dbReference type="ARBA" id="ARBA00023306"/>
    </source>
</evidence>
<dbReference type="InterPro" id="IPR051046">
    <property type="entry name" value="MurCDEF_CellWall_CoF430Synth"/>
</dbReference>
<evidence type="ECO:0000256" key="11">
    <source>
        <dbReference type="RuleBase" id="RU004136"/>
    </source>
</evidence>
<dbReference type="EC" id="6.3.2.10" evidence="10 11"/>
<feature type="binding site" evidence="10">
    <location>
        <begin position="107"/>
        <end position="113"/>
    </location>
    <ligand>
        <name>ATP</name>
        <dbReference type="ChEBI" id="CHEBI:30616"/>
    </ligand>
</feature>
<evidence type="ECO:0000256" key="3">
    <source>
        <dbReference type="ARBA" id="ARBA00022618"/>
    </source>
</evidence>
<dbReference type="SUPFAM" id="SSF63418">
    <property type="entry name" value="MurE/MurF N-terminal domain"/>
    <property type="match status" value="1"/>
</dbReference>
<dbReference type="Gene3D" id="3.40.1390.10">
    <property type="entry name" value="MurE/MurF, N-terminal domain"/>
    <property type="match status" value="1"/>
</dbReference>
<gene>
    <name evidence="10" type="primary">murF</name>
    <name evidence="15" type="ORF">HNR48_003018</name>
</gene>
<dbReference type="InterPro" id="IPR000713">
    <property type="entry name" value="Mur_ligase_N"/>
</dbReference>
<dbReference type="InterPro" id="IPR013221">
    <property type="entry name" value="Mur_ligase_cen"/>
</dbReference>
<feature type="domain" description="Mur ligase central" evidence="14">
    <location>
        <begin position="105"/>
        <end position="293"/>
    </location>
</feature>
<dbReference type="SUPFAM" id="SSF53623">
    <property type="entry name" value="MurD-like peptide ligases, catalytic domain"/>
    <property type="match status" value="1"/>
</dbReference>
<evidence type="ECO:0000259" key="14">
    <source>
        <dbReference type="Pfam" id="PF08245"/>
    </source>
</evidence>
<dbReference type="InterPro" id="IPR005863">
    <property type="entry name" value="UDP-N-AcMur_synth"/>
</dbReference>
<dbReference type="Pfam" id="PF01225">
    <property type="entry name" value="Mur_ligase"/>
    <property type="match status" value="1"/>
</dbReference>
<dbReference type="GO" id="GO:0008360">
    <property type="term" value="P:regulation of cell shape"/>
    <property type="evidence" value="ECO:0007669"/>
    <property type="project" value="UniProtKB-KW"/>
</dbReference>
<dbReference type="GO" id="GO:0047480">
    <property type="term" value="F:UDP-N-acetylmuramoyl-tripeptide-D-alanyl-D-alanine ligase activity"/>
    <property type="evidence" value="ECO:0007669"/>
    <property type="project" value="UniProtKB-UniRule"/>
</dbReference>
<evidence type="ECO:0000313" key="16">
    <source>
        <dbReference type="Proteomes" id="UP000528457"/>
    </source>
</evidence>
<dbReference type="AlphaFoldDB" id="A0A7X0JUX3"/>
<keyword evidence="9 10" id="KW-0961">Cell wall biogenesis/degradation</keyword>
<evidence type="ECO:0000256" key="10">
    <source>
        <dbReference type="HAMAP-Rule" id="MF_02019"/>
    </source>
</evidence>
<dbReference type="FunCoup" id="A0A7X0JUX3">
    <property type="interactions" value="446"/>
</dbReference>
<evidence type="ECO:0000256" key="7">
    <source>
        <dbReference type="ARBA" id="ARBA00022984"/>
    </source>
</evidence>
<dbReference type="Pfam" id="PF08245">
    <property type="entry name" value="Mur_ligase_M"/>
    <property type="match status" value="1"/>
</dbReference>
<keyword evidence="16" id="KW-1185">Reference proteome</keyword>
<dbReference type="GO" id="GO:0051301">
    <property type="term" value="P:cell division"/>
    <property type="evidence" value="ECO:0007669"/>
    <property type="project" value="UniProtKB-KW"/>
</dbReference>
<comment type="subcellular location">
    <subcellularLocation>
        <location evidence="10 11">Cytoplasm</location>
    </subcellularLocation>
</comment>
<dbReference type="InterPro" id="IPR036615">
    <property type="entry name" value="Mur_ligase_C_dom_sf"/>
</dbReference>
<keyword evidence="1 10" id="KW-0963">Cytoplasm</keyword>
<keyword evidence="5 10" id="KW-0067">ATP-binding</keyword>
<keyword evidence="6 10" id="KW-0133">Cell shape</keyword>
<evidence type="ECO:0000259" key="12">
    <source>
        <dbReference type="Pfam" id="PF01225"/>
    </source>
</evidence>
<dbReference type="Pfam" id="PF02875">
    <property type="entry name" value="Mur_ligase_C"/>
    <property type="match status" value="1"/>
</dbReference>
<evidence type="ECO:0000256" key="2">
    <source>
        <dbReference type="ARBA" id="ARBA00022598"/>
    </source>
</evidence>
<accession>A0A7X0JUX3</accession>
<feature type="domain" description="Mur ligase C-terminal" evidence="13">
    <location>
        <begin position="316"/>
        <end position="434"/>
    </location>
</feature>
<evidence type="ECO:0000256" key="1">
    <source>
        <dbReference type="ARBA" id="ARBA00022490"/>
    </source>
</evidence>
<dbReference type="SUPFAM" id="SSF53244">
    <property type="entry name" value="MurD-like peptide ligases, peptide-binding domain"/>
    <property type="match status" value="1"/>
</dbReference>
<dbReference type="Gene3D" id="3.90.190.20">
    <property type="entry name" value="Mur ligase, C-terminal domain"/>
    <property type="match status" value="1"/>
</dbReference>
<protein>
    <recommendedName>
        <fullName evidence="10 11">UDP-N-acetylmuramoyl-tripeptide--D-alanyl-D-alanine ligase</fullName>
        <ecNumber evidence="10 11">6.3.2.10</ecNumber>
    </recommendedName>
    <alternativeName>
        <fullName evidence="10">D-alanyl-D-alanine-adding enzyme</fullName>
    </alternativeName>
</protein>
<dbReference type="NCBIfam" id="TIGR01143">
    <property type="entry name" value="murF"/>
    <property type="match status" value="1"/>
</dbReference>
<dbReference type="GO" id="GO:0005524">
    <property type="term" value="F:ATP binding"/>
    <property type="evidence" value="ECO:0007669"/>
    <property type="project" value="UniProtKB-UniRule"/>
</dbReference>
<dbReference type="PANTHER" id="PTHR43024">
    <property type="entry name" value="UDP-N-ACETYLMURAMOYL-TRIPEPTIDE--D-ALANYL-D-ALANINE LIGASE"/>
    <property type="match status" value="1"/>
</dbReference>
<dbReference type="PANTHER" id="PTHR43024:SF1">
    <property type="entry name" value="UDP-N-ACETYLMURAMOYL-TRIPEPTIDE--D-ALANYL-D-ALANINE LIGASE"/>
    <property type="match status" value="1"/>
</dbReference>
<evidence type="ECO:0000259" key="13">
    <source>
        <dbReference type="Pfam" id="PF02875"/>
    </source>
</evidence>
<reference evidence="15 16" key="1">
    <citation type="submission" date="2020-08" db="EMBL/GenBank/DDBJ databases">
        <title>Genomic Encyclopedia of Type Strains, Phase IV (KMG-IV): sequencing the most valuable type-strain genomes for metagenomic binning, comparative biology and taxonomic classification.</title>
        <authorList>
            <person name="Goeker M."/>
        </authorList>
    </citation>
    <scope>NUCLEOTIDE SEQUENCE [LARGE SCALE GENOMIC DNA]</scope>
    <source>
        <strain evidence="15 16">DSM 22368</strain>
    </source>
</reference>
<dbReference type="InterPro" id="IPR035911">
    <property type="entry name" value="MurE/MurF_N"/>
</dbReference>
<keyword evidence="7 10" id="KW-0573">Peptidoglycan synthesis</keyword>
<keyword evidence="2 10" id="KW-0436">Ligase</keyword>
<comment type="catalytic activity">
    <reaction evidence="10 11">
        <text>D-alanyl-D-alanine + UDP-N-acetyl-alpha-D-muramoyl-L-alanyl-gamma-D-glutamyl-meso-2,6-diaminopimelate + ATP = UDP-N-acetyl-alpha-D-muramoyl-L-alanyl-gamma-D-glutamyl-meso-2,6-diaminopimeloyl-D-alanyl-D-alanine + ADP + phosphate + H(+)</text>
        <dbReference type="Rhea" id="RHEA:28374"/>
        <dbReference type="ChEBI" id="CHEBI:15378"/>
        <dbReference type="ChEBI" id="CHEBI:30616"/>
        <dbReference type="ChEBI" id="CHEBI:43474"/>
        <dbReference type="ChEBI" id="CHEBI:57822"/>
        <dbReference type="ChEBI" id="CHEBI:61386"/>
        <dbReference type="ChEBI" id="CHEBI:83905"/>
        <dbReference type="ChEBI" id="CHEBI:456216"/>
        <dbReference type="EC" id="6.3.2.10"/>
    </reaction>
</comment>
<keyword evidence="4 10" id="KW-0547">Nucleotide-binding</keyword>
<dbReference type="GO" id="GO:0005737">
    <property type="term" value="C:cytoplasm"/>
    <property type="evidence" value="ECO:0007669"/>
    <property type="project" value="UniProtKB-SubCell"/>
</dbReference>
<organism evidence="15 16">
    <name type="scientific">Pseudoteredinibacter isoporae</name>
    <dbReference type="NCBI Taxonomy" id="570281"/>
    <lineage>
        <taxon>Bacteria</taxon>
        <taxon>Pseudomonadati</taxon>
        <taxon>Pseudomonadota</taxon>
        <taxon>Gammaproteobacteria</taxon>
        <taxon>Cellvibrionales</taxon>
        <taxon>Cellvibrionaceae</taxon>
        <taxon>Pseudoteredinibacter</taxon>
    </lineage>
</organism>
<evidence type="ECO:0000256" key="9">
    <source>
        <dbReference type="ARBA" id="ARBA00023316"/>
    </source>
</evidence>
<dbReference type="GO" id="GO:0071555">
    <property type="term" value="P:cell wall organization"/>
    <property type="evidence" value="ECO:0007669"/>
    <property type="project" value="UniProtKB-KW"/>
</dbReference>
<evidence type="ECO:0000313" key="15">
    <source>
        <dbReference type="EMBL" id="MBB6522733.1"/>
    </source>
</evidence>
<dbReference type="InParanoid" id="A0A7X0JUX3"/>
<feature type="domain" description="Mur ligase N-terminal catalytic" evidence="12">
    <location>
        <begin position="23"/>
        <end position="94"/>
    </location>
</feature>
<proteinExistence type="inferred from homology"/>
<dbReference type="GO" id="GO:0009252">
    <property type="term" value="P:peptidoglycan biosynthetic process"/>
    <property type="evidence" value="ECO:0007669"/>
    <property type="project" value="UniProtKB-UniRule"/>
</dbReference>
<dbReference type="Proteomes" id="UP000528457">
    <property type="component" value="Unassembled WGS sequence"/>
</dbReference>
<keyword evidence="3 10" id="KW-0132">Cell division</keyword>
<sequence length="459" mass="48204">MFPLSLRQLASALALQVDSDIVVSGLSTDSRAISAGDVFVALRGENFDGHAFLAKAKESGAVAAVVEEVQSDVDLPQLKVPDCYAALASIAQMFRQSFKGPLVGITGSSGKTTVKQMLASIFSRLGPTLATKGNLNNHIGVPLTLMGLQSDTQYAVIEMGASGPGEIAYLSSIAKPGVVMVNNVMAAHLEGFGSLEGVAMAKGEIYQGLDASAKAVINEDCEYADRWASGLAESQIVRYSCGSPQADIFACDIELQDDACYAFELRTPIASAHVRLAMPGRHNVANALAAASCAYACSVSLDTIVEGLQSAKNAGGRMQRHKHSSGAEIIDDSYNANPGSVQAAIDMLADQKGKTILVLGDMGELGSEEKKLHKQIGRYAEDKNISVLYCVGTLSKHAAKHCKVGEHFADKAALLEKLQKELAEQCTVLVKGSRSAAMETVVQALLSDSENGQSTGASC</sequence>
<evidence type="ECO:0000256" key="6">
    <source>
        <dbReference type="ARBA" id="ARBA00022960"/>
    </source>
</evidence>
<evidence type="ECO:0000256" key="5">
    <source>
        <dbReference type="ARBA" id="ARBA00022840"/>
    </source>
</evidence>
<comment type="function">
    <text evidence="10 11">Involved in cell wall formation. Catalyzes the final step in the synthesis of UDP-N-acetylmuramoyl-pentapeptide, the precursor of murein.</text>
</comment>
<evidence type="ECO:0000256" key="4">
    <source>
        <dbReference type="ARBA" id="ARBA00022741"/>
    </source>
</evidence>
<dbReference type="InterPro" id="IPR004101">
    <property type="entry name" value="Mur_ligase_C"/>
</dbReference>